<keyword evidence="4" id="KW-1185">Reference proteome</keyword>
<protein>
    <submittedName>
        <fullName evidence="3">DUF4091 domain-containing protein</fullName>
    </submittedName>
</protein>
<sequence length="587" mass="68453">MLKTDLKIIVLVFFLFVVDQLAFAQEHSEKELPELNDPKVRNRLSWDLVKPDIGVGFGSVNTHYEKSSAPSIADLQPTWEKRAWKGERIHTQLVLYSKKSLSNVELQVSDLKRKDSNKKIGNNNIKANFVRYVMTSDLGDLKQGCDIRIKLDSSLRADIIDDAAVYNIADSTTRPIWLSINISRDTEAGVYRGALIVKATGYKQRLPFEITVLEHILPDSKKWSFHLDLWQNPYSDARVAGVKLWSKAHFDVMKPVYERLASAGQKVITSTLIHDPWKSQTYDVYGGMIKWIKQKDGNWRYDFDVFDRWVEFMISLGIDKQINAYGMIPWTLEFTYYDEATRENKLFKASPESIEYAAYWRRMLSAFATHLKHKGWFEKTMIAMDERPSAHMQAAIKVIKEADPNFKISMAGNYHEELQAYLTDYCISSTNRMPFDVVKERREKGFISTFYTSCTEIFPNTFTSSEYADLAWLPWHALYNNFDGYLRWDYNNWNANPTQDSRYSVFPAGDCFFVYPGNRTSIRFERLREGIQDFEKVQVLRHQFEKNGDQDKLRRLQQIIGTFKIESLDQTNAHYFVDKAQQELNTF</sequence>
<evidence type="ECO:0000259" key="1">
    <source>
        <dbReference type="Pfam" id="PF13320"/>
    </source>
</evidence>
<name>A0ABS1R421_9SPHI</name>
<evidence type="ECO:0000259" key="2">
    <source>
        <dbReference type="Pfam" id="PF22680"/>
    </source>
</evidence>
<evidence type="ECO:0000313" key="3">
    <source>
        <dbReference type="EMBL" id="MBL1409030.1"/>
    </source>
</evidence>
<evidence type="ECO:0000313" key="4">
    <source>
        <dbReference type="Proteomes" id="UP000625283"/>
    </source>
</evidence>
<dbReference type="EMBL" id="JAERTY010000004">
    <property type="protein sequence ID" value="MBL1409030.1"/>
    <property type="molecule type" value="Genomic_DNA"/>
</dbReference>
<dbReference type="Gene3D" id="3.20.20.80">
    <property type="entry name" value="Glycosidases"/>
    <property type="match status" value="1"/>
</dbReference>
<dbReference type="InterPro" id="IPR053850">
    <property type="entry name" value="Glyco_hydro_123_N_2"/>
</dbReference>
<feature type="domain" description="Glycoside hydrolase 123 N-terminal" evidence="2">
    <location>
        <begin position="57"/>
        <end position="198"/>
    </location>
</feature>
<dbReference type="InterPro" id="IPR025150">
    <property type="entry name" value="GH123_cat"/>
</dbReference>
<proteinExistence type="predicted"/>
<dbReference type="Pfam" id="PF13320">
    <property type="entry name" value="GH123_cat"/>
    <property type="match status" value="1"/>
</dbReference>
<gene>
    <name evidence="3" type="ORF">JKG61_09735</name>
</gene>
<dbReference type="Pfam" id="PF22680">
    <property type="entry name" value="Glyco_hydro_123_N_2"/>
    <property type="match status" value="1"/>
</dbReference>
<accession>A0ABS1R421</accession>
<dbReference type="InterPro" id="IPR017853">
    <property type="entry name" value="GH"/>
</dbReference>
<dbReference type="RefSeq" id="WP_202102779.1">
    <property type="nucleotide sequence ID" value="NZ_JAERTY010000004.1"/>
</dbReference>
<organism evidence="3 4">
    <name type="scientific">Sphingobacterium faecale</name>
    <dbReference type="NCBI Taxonomy" id="2803775"/>
    <lineage>
        <taxon>Bacteria</taxon>
        <taxon>Pseudomonadati</taxon>
        <taxon>Bacteroidota</taxon>
        <taxon>Sphingobacteriia</taxon>
        <taxon>Sphingobacteriales</taxon>
        <taxon>Sphingobacteriaceae</taxon>
        <taxon>Sphingobacterium</taxon>
    </lineage>
</organism>
<reference evidence="3 4" key="1">
    <citation type="submission" date="2021-01" db="EMBL/GenBank/DDBJ databases">
        <title>C459-1 draft genome sequence.</title>
        <authorList>
            <person name="Zhang X.-F."/>
        </authorList>
    </citation>
    <scope>NUCLEOTIDE SEQUENCE [LARGE SCALE GENOMIC DNA]</scope>
    <source>
        <strain evidence="4">C459-1</strain>
    </source>
</reference>
<dbReference type="Proteomes" id="UP000625283">
    <property type="component" value="Unassembled WGS sequence"/>
</dbReference>
<feature type="domain" description="Glycoside hydrolase 123 catalytic" evidence="1">
    <location>
        <begin position="230"/>
        <end position="540"/>
    </location>
</feature>
<dbReference type="SUPFAM" id="SSF51445">
    <property type="entry name" value="(Trans)glycosidases"/>
    <property type="match status" value="1"/>
</dbReference>
<comment type="caution">
    <text evidence="3">The sequence shown here is derived from an EMBL/GenBank/DDBJ whole genome shotgun (WGS) entry which is preliminary data.</text>
</comment>